<protein>
    <recommendedName>
        <fullName evidence="4">Phage protein</fullName>
    </recommendedName>
</protein>
<evidence type="ECO:0000313" key="2">
    <source>
        <dbReference type="EMBL" id="PAA04088.1"/>
    </source>
</evidence>
<dbReference type="Gene3D" id="1.10.1220.10">
    <property type="entry name" value="Met repressor-like"/>
    <property type="match status" value="1"/>
</dbReference>
<evidence type="ECO:0000313" key="3">
    <source>
        <dbReference type="Proteomes" id="UP000215861"/>
    </source>
</evidence>
<feature type="chain" id="PRO_5012470125" description="Phage protein" evidence="1">
    <location>
        <begin position="20"/>
        <end position="161"/>
    </location>
</feature>
<comment type="caution">
    <text evidence="2">The sequence shown here is derived from an EMBL/GenBank/DDBJ whole genome shotgun (WGS) entry which is preliminary data.</text>
</comment>
<evidence type="ECO:0008006" key="4">
    <source>
        <dbReference type="Google" id="ProtNLM"/>
    </source>
</evidence>
<dbReference type="InterPro" id="IPR013321">
    <property type="entry name" value="Arc_rbn_hlx_hlx"/>
</dbReference>
<reference evidence="2 3" key="1">
    <citation type="submission" date="2017-08" db="EMBL/GenBank/DDBJ databases">
        <title>Genomic and metabolic characterisation of spoilage-associated Pseudomonas species.</title>
        <authorList>
            <person name="Stanborough T."/>
            <person name="Fegan N."/>
            <person name="Powell S.M."/>
            <person name="Singh T."/>
            <person name="Tamplin M.L."/>
            <person name="Chandry P.S."/>
        </authorList>
    </citation>
    <scope>NUCLEOTIDE SEQUENCE [LARGE SCALE GENOMIC DNA]</scope>
    <source>
        <strain evidence="2 3">F1801</strain>
    </source>
</reference>
<sequence>MLFLFWTLNFMAMSFQVNAMNFWDEAQGVADRFFPNGDWEESALGTVFEKVCQQSRGEKIEFMGKSVTPLYTPRNSTLIRTFNITADEQKHMVTIIDDVEKAERAKSRMENIRRYKGMKKQENDAQTKPWIALGMSRRTYYRRKKEGKNTESFTPLILAFS</sequence>
<evidence type="ECO:0000256" key="1">
    <source>
        <dbReference type="SAM" id="SignalP"/>
    </source>
</evidence>
<feature type="signal peptide" evidence="1">
    <location>
        <begin position="1"/>
        <end position="19"/>
    </location>
</feature>
<dbReference type="Proteomes" id="UP000215861">
    <property type="component" value="Unassembled WGS sequence"/>
</dbReference>
<accession>A0A266ZUS2</accession>
<organism evidence="2 3">
    <name type="scientific">Pseudomonas fragi</name>
    <dbReference type="NCBI Taxonomy" id="296"/>
    <lineage>
        <taxon>Bacteria</taxon>
        <taxon>Pseudomonadati</taxon>
        <taxon>Pseudomonadota</taxon>
        <taxon>Gammaproteobacteria</taxon>
        <taxon>Pseudomonadales</taxon>
        <taxon>Pseudomonadaceae</taxon>
        <taxon>Pseudomonas</taxon>
    </lineage>
</organism>
<dbReference type="EMBL" id="NQKQ01000041">
    <property type="protein sequence ID" value="PAA04088.1"/>
    <property type="molecule type" value="Genomic_DNA"/>
</dbReference>
<proteinExistence type="predicted"/>
<keyword evidence="1" id="KW-0732">Signal</keyword>
<dbReference type="AlphaFoldDB" id="A0A266ZUS2"/>
<dbReference type="GO" id="GO:0006355">
    <property type="term" value="P:regulation of DNA-templated transcription"/>
    <property type="evidence" value="ECO:0007669"/>
    <property type="project" value="InterPro"/>
</dbReference>
<name>A0A266ZUS2_PSEFR</name>
<gene>
    <name evidence="2" type="ORF">CJU81_22890</name>
</gene>